<dbReference type="GO" id="GO:0003959">
    <property type="term" value="F:NADPH dehydrogenase activity"/>
    <property type="evidence" value="ECO:0007669"/>
    <property type="project" value="InterPro"/>
</dbReference>
<evidence type="ECO:0000256" key="5">
    <source>
        <dbReference type="ARBA" id="ARBA00023002"/>
    </source>
</evidence>
<dbReference type="GO" id="GO:0050661">
    <property type="term" value="F:NADP binding"/>
    <property type="evidence" value="ECO:0007669"/>
    <property type="project" value="InterPro"/>
</dbReference>
<name>A0A6J7FY72_9ZZZZ</name>
<evidence type="ECO:0000256" key="3">
    <source>
        <dbReference type="ARBA" id="ARBA00022643"/>
    </source>
</evidence>
<dbReference type="GO" id="GO:0010181">
    <property type="term" value="F:FMN binding"/>
    <property type="evidence" value="ECO:0007669"/>
    <property type="project" value="InterPro"/>
</dbReference>
<keyword evidence="2" id="KW-0285">Flavoprotein</keyword>
<sequence>MSHLFTPIRLRSLELSNRAWVAPMCMYSAVDGVVGDFHVAHLGSFSLGRAGLVMAEATGVVPEGRISVACPGIWNDTQVGAWKRVVDLLHSQGTPIGIQLAHAGRKGSTFALWENGIATEADGGWETVSASAIPFADMPTPRPLTVSEIEGLVEAWAAAAVRARSAGFDVIEVHSAHGYLLHQFLSPLSNMRTDEYGGSLENRMRFPLAVASAVRAAWPVDLPVIVRISATDWMPNGFSVDEATVYVSELQKIGIDVVDVSSSGIHADQQIPRDVNYQVDIAARIRAATGLTISAVGLVTSPQQAEDIIASGKADAVRMARAFLRDPHWALRAAHELGADIDWLPQYERGLPWL</sequence>
<dbReference type="PANTHER" id="PTHR43303:SF4">
    <property type="entry name" value="NADPH DEHYDROGENASE C23G7.10C-RELATED"/>
    <property type="match status" value="1"/>
</dbReference>
<accession>A0A6J7FY72</accession>
<dbReference type="InterPro" id="IPR013785">
    <property type="entry name" value="Aldolase_TIM"/>
</dbReference>
<organism evidence="7">
    <name type="scientific">freshwater metagenome</name>
    <dbReference type="NCBI Taxonomy" id="449393"/>
    <lineage>
        <taxon>unclassified sequences</taxon>
        <taxon>metagenomes</taxon>
        <taxon>ecological metagenomes</taxon>
    </lineage>
</organism>
<dbReference type="InterPro" id="IPR044152">
    <property type="entry name" value="YqjM-like"/>
</dbReference>
<protein>
    <submittedName>
        <fullName evidence="7">Unannotated protein</fullName>
    </submittedName>
</protein>
<proteinExistence type="predicted"/>
<keyword evidence="5" id="KW-0560">Oxidoreductase</keyword>
<dbReference type="Pfam" id="PF00724">
    <property type="entry name" value="Oxidored_FMN"/>
    <property type="match status" value="1"/>
</dbReference>
<dbReference type="SUPFAM" id="SSF51395">
    <property type="entry name" value="FMN-linked oxidoreductases"/>
    <property type="match status" value="1"/>
</dbReference>
<evidence type="ECO:0000256" key="4">
    <source>
        <dbReference type="ARBA" id="ARBA00022857"/>
    </source>
</evidence>
<evidence type="ECO:0000256" key="2">
    <source>
        <dbReference type="ARBA" id="ARBA00022630"/>
    </source>
</evidence>
<feature type="domain" description="NADH:flavin oxidoreductase/NADH oxidase N-terminal" evidence="6">
    <location>
        <begin position="4"/>
        <end position="337"/>
    </location>
</feature>
<gene>
    <name evidence="7" type="ORF">UFOPK3610_00100</name>
</gene>
<keyword evidence="3" id="KW-0288">FMN</keyword>
<keyword evidence="4" id="KW-0521">NADP</keyword>
<dbReference type="AlphaFoldDB" id="A0A6J7FY72"/>
<comment type="cofactor">
    <cofactor evidence="1">
        <name>FMN</name>
        <dbReference type="ChEBI" id="CHEBI:58210"/>
    </cofactor>
</comment>
<dbReference type="EMBL" id="CAFBMR010000001">
    <property type="protein sequence ID" value="CAB4900611.1"/>
    <property type="molecule type" value="Genomic_DNA"/>
</dbReference>
<dbReference type="PANTHER" id="PTHR43303">
    <property type="entry name" value="NADPH DEHYDROGENASE C23G7.10C-RELATED"/>
    <property type="match status" value="1"/>
</dbReference>
<dbReference type="CDD" id="cd02932">
    <property type="entry name" value="OYE_YqiM_FMN"/>
    <property type="match status" value="1"/>
</dbReference>
<evidence type="ECO:0000313" key="7">
    <source>
        <dbReference type="EMBL" id="CAB4900611.1"/>
    </source>
</evidence>
<dbReference type="Gene3D" id="3.20.20.70">
    <property type="entry name" value="Aldolase class I"/>
    <property type="match status" value="1"/>
</dbReference>
<reference evidence="7" key="1">
    <citation type="submission" date="2020-05" db="EMBL/GenBank/DDBJ databases">
        <authorList>
            <person name="Chiriac C."/>
            <person name="Salcher M."/>
            <person name="Ghai R."/>
            <person name="Kavagutti S V."/>
        </authorList>
    </citation>
    <scope>NUCLEOTIDE SEQUENCE</scope>
</reference>
<evidence type="ECO:0000256" key="1">
    <source>
        <dbReference type="ARBA" id="ARBA00001917"/>
    </source>
</evidence>
<evidence type="ECO:0000259" key="6">
    <source>
        <dbReference type="Pfam" id="PF00724"/>
    </source>
</evidence>
<dbReference type="InterPro" id="IPR001155">
    <property type="entry name" value="OxRdtase_FMN_N"/>
</dbReference>